<name>A0A1Y2A357_9PLEO</name>
<keyword evidence="1" id="KW-0175">Coiled coil</keyword>
<accession>A0A1Y2A357</accession>
<feature type="compositionally biased region" description="Polar residues" evidence="2">
    <location>
        <begin position="190"/>
        <end position="203"/>
    </location>
</feature>
<protein>
    <submittedName>
        <fullName evidence="3">Uncharacterized protein</fullName>
    </submittedName>
</protein>
<feature type="region of interest" description="Disordered" evidence="2">
    <location>
        <begin position="147"/>
        <end position="203"/>
    </location>
</feature>
<comment type="caution">
    <text evidence="3">The sequence shown here is derived from an EMBL/GenBank/DDBJ whole genome shotgun (WGS) entry which is preliminary data.</text>
</comment>
<dbReference type="EMBL" id="MCFA01000015">
    <property type="protein sequence ID" value="ORY16884.1"/>
    <property type="molecule type" value="Genomic_DNA"/>
</dbReference>
<evidence type="ECO:0000256" key="1">
    <source>
        <dbReference type="SAM" id="Coils"/>
    </source>
</evidence>
<evidence type="ECO:0000313" key="4">
    <source>
        <dbReference type="Proteomes" id="UP000193144"/>
    </source>
</evidence>
<dbReference type="AlphaFoldDB" id="A0A1Y2A357"/>
<evidence type="ECO:0000256" key="2">
    <source>
        <dbReference type="SAM" id="MobiDB-lite"/>
    </source>
</evidence>
<dbReference type="Proteomes" id="UP000193144">
    <property type="component" value="Unassembled WGS sequence"/>
</dbReference>
<organism evidence="3 4">
    <name type="scientific">Clohesyomyces aquaticus</name>
    <dbReference type="NCBI Taxonomy" id="1231657"/>
    <lineage>
        <taxon>Eukaryota</taxon>
        <taxon>Fungi</taxon>
        <taxon>Dikarya</taxon>
        <taxon>Ascomycota</taxon>
        <taxon>Pezizomycotina</taxon>
        <taxon>Dothideomycetes</taxon>
        <taxon>Pleosporomycetidae</taxon>
        <taxon>Pleosporales</taxon>
        <taxon>Lindgomycetaceae</taxon>
        <taxon>Clohesyomyces</taxon>
    </lineage>
</organism>
<gene>
    <name evidence="3" type="ORF">BCR34DRAFT_73800</name>
</gene>
<feature type="coiled-coil region" evidence="1">
    <location>
        <begin position="85"/>
        <end position="112"/>
    </location>
</feature>
<proteinExistence type="predicted"/>
<reference evidence="3 4" key="1">
    <citation type="submission" date="2016-07" db="EMBL/GenBank/DDBJ databases">
        <title>Pervasive Adenine N6-methylation of Active Genes in Fungi.</title>
        <authorList>
            <consortium name="DOE Joint Genome Institute"/>
            <person name="Mondo S.J."/>
            <person name="Dannebaum R.O."/>
            <person name="Kuo R.C."/>
            <person name="Labutti K."/>
            <person name="Haridas S."/>
            <person name="Kuo A."/>
            <person name="Salamov A."/>
            <person name="Ahrendt S.R."/>
            <person name="Lipzen A."/>
            <person name="Sullivan W."/>
            <person name="Andreopoulos W.B."/>
            <person name="Clum A."/>
            <person name="Lindquist E."/>
            <person name="Daum C."/>
            <person name="Ramamoorthy G.K."/>
            <person name="Gryganskyi A."/>
            <person name="Culley D."/>
            <person name="Magnuson J.K."/>
            <person name="James T.Y."/>
            <person name="O'Malley M.A."/>
            <person name="Stajich J.E."/>
            <person name="Spatafora J.W."/>
            <person name="Visel A."/>
            <person name="Grigoriev I.V."/>
        </authorList>
    </citation>
    <scope>NUCLEOTIDE SEQUENCE [LARGE SCALE GENOMIC DNA]</scope>
    <source>
        <strain evidence="3 4">CBS 115471</strain>
    </source>
</reference>
<evidence type="ECO:0000313" key="3">
    <source>
        <dbReference type="EMBL" id="ORY16884.1"/>
    </source>
</evidence>
<sequence>MSPPTYQSIEQMCDEHADFYGRLPYVPTPRSFEWMMNEIYLIAKAKCQEQSLSPQAIQDSAKAQILPLIFDPTVAGTHGISFNRLQEITAELEEAERQIAEDNELLERVKRGQATEDEWPITDWETLPVDSPRKRKILLLRDRRRMLTPPRTRSEHATGIMSRDIYSPQAPKPGKRQPRFRDFEGLDSPFQPNDPIQSPTKNV</sequence>
<keyword evidence="4" id="KW-1185">Reference proteome</keyword>